<dbReference type="NCBIfam" id="TIGR00374">
    <property type="entry name" value="flippase-like domain"/>
    <property type="match status" value="1"/>
</dbReference>
<keyword evidence="4 6" id="KW-1133">Transmembrane helix</keyword>
<evidence type="ECO:0000256" key="2">
    <source>
        <dbReference type="ARBA" id="ARBA00022475"/>
    </source>
</evidence>
<evidence type="ECO:0000256" key="6">
    <source>
        <dbReference type="SAM" id="Phobius"/>
    </source>
</evidence>
<dbReference type="InterPro" id="IPR022791">
    <property type="entry name" value="L-PG_synthase/AglD"/>
</dbReference>
<feature type="non-terminal residue" evidence="7">
    <location>
        <position position="1"/>
    </location>
</feature>
<evidence type="ECO:0000256" key="1">
    <source>
        <dbReference type="ARBA" id="ARBA00004651"/>
    </source>
</evidence>
<protein>
    <recommendedName>
        <fullName evidence="8">Flippase-like domain-containing protein</fullName>
    </recommendedName>
</protein>
<proteinExistence type="predicted"/>
<evidence type="ECO:0000256" key="5">
    <source>
        <dbReference type="ARBA" id="ARBA00023136"/>
    </source>
</evidence>
<dbReference type="GO" id="GO:0005886">
    <property type="term" value="C:plasma membrane"/>
    <property type="evidence" value="ECO:0007669"/>
    <property type="project" value="UniProtKB-SubCell"/>
</dbReference>
<dbReference type="Pfam" id="PF03706">
    <property type="entry name" value="LPG_synthase_TM"/>
    <property type="match status" value="1"/>
</dbReference>
<organism evidence="7">
    <name type="scientific">marine sediment metagenome</name>
    <dbReference type="NCBI Taxonomy" id="412755"/>
    <lineage>
        <taxon>unclassified sequences</taxon>
        <taxon>metagenomes</taxon>
        <taxon>ecological metagenomes</taxon>
    </lineage>
</organism>
<feature type="transmembrane region" description="Helical" evidence="6">
    <location>
        <begin position="16"/>
        <end position="34"/>
    </location>
</feature>
<accession>A0A0F8ZPP1</accession>
<dbReference type="EMBL" id="LAZR01050169">
    <property type="protein sequence ID" value="KKK87965.1"/>
    <property type="molecule type" value="Genomic_DNA"/>
</dbReference>
<dbReference type="AlphaFoldDB" id="A0A0F8ZPP1"/>
<dbReference type="PANTHER" id="PTHR39087">
    <property type="entry name" value="UPF0104 MEMBRANE PROTEIN MJ1595"/>
    <property type="match status" value="1"/>
</dbReference>
<keyword evidence="3 6" id="KW-0812">Transmembrane</keyword>
<feature type="transmembrane region" description="Helical" evidence="6">
    <location>
        <begin position="127"/>
        <end position="146"/>
    </location>
</feature>
<comment type="caution">
    <text evidence="7">The sequence shown here is derived from an EMBL/GenBank/DDBJ whole genome shotgun (WGS) entry which is preliminary data.</text>
</comment>
<feature type="transmembrane region" description="Helical" evidence="6">
    <location>
        <begin position="41"/>
        <end position="64"/>
    </location>
</feature>
<feature type="transmembrane region" description="Helical" evidence="6">
    <location>
        <begin position="101"/>
        <end position="120"/>
    </location>
</feature>
<feature type="transmembrane region" description="Helical" evidence="6">
    <location>
        <begin position="189"/>
        <end position="210"/>
    </location>
</feature>
<feature type="transmembrane region" description="Helical" evidence="6">
    <location>
        <begin position="266"/>
        <end position="291"/>
    </location>
</feature>
<evidence type="ECO:0008006" key="8">
    <source>
        <dbReference type="Google" id="ProtNLM"/>
    </source>
</evidence>
<feature type="transmembrane region" description="Helical" evidence="6">
    <location>
        <begin position="222"/>
        <end position="246"/>
    </location>
</feature>
<reference evidence="7" key="1">
    <citation type="journal article" date="2015" name="Nature">
        <title>Complex archaea that bridge the gap between prokaryotes and eukaryotes.</title>
        <authorList>
            <person name="Spang A."/>
            <person name="Saw J.H."/>
            <person name="Jorgensen S.L."/>
            <person name="Zaremba-Niedzwiedzka K."/>
            <person name="Martijn J."/>
            <person name="Lind A.E."/>
            <person name="van Eijk R."/>
            <person name="Schleper C."/>
            <person name="Guy L."/>
            <person name="Ettema T.J."/>
        </authorList>
    </citation>
    <scope>NUCLEOTIDE SEQUENCE</scope>
</reference>
<evidence type="ECO:0000256" key="3">
    <source>
        <dbReference type="ARBA" id="ARBA00022692"/>
    </source>
</evidence>
<name>A0A0F8ZPP1_9ZZZZ</name>
<keyword evidence="5 6" id="KW-0472">Membrane</keyword>
<dbReference type="PANTHER" id="PTHR39087:SF2">
    <property type="entry name" value="UPF0104 MEMBRANE PROTEIN MJ1595"/>
    <property type="match status" value="1"/>
</dbReference>
<keyword evidence="2" id="KW-1003">Cell membrane</keyword>
<sequence>FWRTDLPELADALAEANYWWVAPAVAIWFVAAILRSLRWHYLLRGVIGLNTRTLYPIVIIGYMANNLLPLRTGELVRAYVLGERHKVSKMSTLGTIAVERVFDGIVLVGFLVVAGAILGLSGELTVLAVAMAVAFAFLLSVFVYVASSPERAGRWTDRLVGLLPGNLPERGRGFADSFLSGLQCLRSPYLVGLVLATTLGAWLLEALMYYMVGLSFGIGEGFAAYLMVAAAANLAITLPSTSGGIGPFELLTKETLTFLGVGSAVAGAYAIALHGLLLLPVIVVGLVFLWATNLSLGRTLGGAGEEPVTALAGQSK</sequence>
<evidence type="ECO:0000313" key="7">
    <source>
        <dbReference type="EMBL" id="KKK87965.1"/>
    </source>
</evidence>
<comment type="subcellular location">
    <subcellularLocation>
        <location evidence="1">Cell membrane</location>
        <topology evidence="1">Multi-pass membrane protein</topology>
    </subcellularLocation>
</comment>
<gene>
    <name evidence="7" type="ORF">LCGC14_2747960</name>
</gene>
<evidence type="ECO:0000256" key="4">
    <source>
        <dbReference type="ARBA" id="ARBA00022989"/>
    </source>
</evidence>